<dbReference type="InterPro" id="IPR037237">
    <property type="entry name" value="IlvD/EDD_N"/>
</dbReference>
<dbReference type="Pfam" id="PF00920">
    <property type="entry name" value="ILVD_EDD_N"/>
    <property type="match status" value="1"/>
</dbReference>
<evidence type="ECO:0000256" key="11">
    <source>
        <dbReference type="ARBA" id="ARBA00029304"/>
    </source>
</evidence>
<dbReference type="PANTHER" id="PTHR43661:SF3">
    <property type="entry name" value="D-XYLONATE DEHYDRATASE YAGF-RELATED"/>
    <property type="match status" value="1"/>
</dbReference>
<feature type="modified residue" description="N6-carboxylysine" evidence="15">
    <location>
        <position position="125"/>
    </location>
</feature>
<comment type="pathway">
    <text evidence="12 15">Amino-acid biosynthesis; L-valine biosynthesis; L-valine from pyruvate: step 3/4.</text>
</comment>
<evidence type="ECO:0000256" key="4">
    <source>
        <dbReference type="ARBA" id="ARBA00022714"/>
    </source>
</evidence>
<gene>
    <name evidence="15 18" type="primary">ilvD</name>
    <name evidence="18" type="ORF">JK358_07225</name>
</gene>
<feature type="binding site" description="via carbamate group" evidence="15">
    <location>
        <position position="125"/>
    </location>
    <ligand>
        <name>Mg(2+)</name>
        <dbReference type="ChEBI" id="CHEBI:18420"/>
    </ligand>
</feature>
<evidence type="ECO:0000256" key="3">
    <source>
        <dbReference type="ARBA" id="ARBA00022605"/>
    </source>
</evidence>
<dbReference type="SUPFAM" id="SSF143975">
    <property type="entry name" value="IlvD/EDD N-terminal domain-like"/>
    <property type="match status" value="1"/>
</dbReference>
<evidence type="ECO:0000256" key="2">
    <source>
        <dbReference type="ARBA" id="ARBA00006486"/>
    </source>
</evidence>
<sequence length="614" mass="64595">MPELRSRTVTHGRNMAGARALMRASGVPSADIGRKPVIAVANSFTEFVPGHTHLQPVGRIVSEAVRAAGGIPREFNTIAIDDGIAMGHSGMLYSLPSRDLIADSIEYMVNAHCADALVCISNCDKITPGMLMAAMRLNIPTVFVSGGPMEGGTAVLVDGTVRSRLDLITTMAAAVAPQVSDADMALIEENACPTCGSCAGMFTANSMNCLTEALGLALPGNGTTLATHTARRELYEAAGHTVMELTRRYYDADDDRVLPRNIASAKAFDNAMALDLAMGGSTNTVLHLLAAAQEAGLDYTLTDIEKMSLQVPCLCKVAPNGSYLMEDVHRAGGMPALLGELDRAGLLHRDVHAVHADSLTEWLSEWDVRGPAPSDRAVELFHAAPGGKRSATAFSQSERWDSLDADAAEGCIHDVAHAFSRDGGLAVLRGNLSPDGAVVKSAGVDESMHTFTGPAVVAESQEEAVDAILTGRLRPGDVLVIRYEGPRGGPGMQEMLYPTAYLKGRGLADKCAVVTDGRFSGGSSGLSIGHISPEAAAGGPLALVRDGDILCIDIPSRTLTFEVDEEEIAARRTAVEADGGYRPRARDRQVSLALRTYALLATSADRGAVRDPAG</sequence>
<dbReference type="HAMAP" id="MF_00012">
    <property type="entry name" value="IlvD"/>
    <property type="match status" value="1"/>
</dbReference>
<comment type="catalytic activity">
    <reaction evidence="11">
        <text>(2R)-2,3-dihydroxy-3-methylbutanoate = 3-methyl-2-oxobutanoate + H2O</text>
        <dbReference type="Rhea" id="RHEA:24809"/>
        <dbReference type="ChEBI" id="CHEBI:11851"/>
        <dbReference type="ChEBI" id="CHEBI:15377"/>
        <dbReference type="ChEBI" id="CHEBI:49072"/>
        <dbReference type="EC" id="4.2.1.9"/>
    </reaction>
    <physiologicalReaction direction="left-to-right" evidence="11">
        <dbReference type="Rhea" id="RHEA:24810"/>
    </physiologicalReaction>
</comment>
<feature type="binding site" evidence="15">
    <location>
        <position position="82"/>
    </location>
    <ligand>
        <name>Mg(2+)</name>
        <dbReference type="ChEBI" id="CHEBI:18420"/>
    </ligand>
</feature>
<dbReference type="PANTHER" id="PTHR43661">
    <property type="entry name" value="D-XYLONATE DEHYDRATASE"/>
    <property type="match status" value="1"/>
</dbReference>
<comment type="caution">
    <text evidence="18">The sequence shown here is derived from an EMBL/GenBank/DDBJ whole genome shotgun (WGS) entry which is preliminary data.</text>
</comment>
<evidence type="ECO:0000256" key="10">
    <source>
        <dbReference type="ARBA" id="ARBA00023304"/>
    </source>
</evidence>
<dbReference type="InterPro" id="IPR042096">
    <property type="entry name" value="Dihydro-acid_dehy_C"/>
</dbReference>
<comment type="similarity">
    <text evidence="2 15">Belongs to the IlvD/Edd family.</text>
</comment>
<dbReference type="Proteomes" id="UP000602198">
    <property type="component" value="Unassembled WGS sequence"/>
</dbReference>
<keyword evidence="3 15" id="KW-0028">Amino-acid biosynthesis</keyword>
<comment type="pathway">
    <text evidence="13 15">Amino-acid biosynthesis; L-isoleucine biosynthesis; L-isoleucine from 2-oxobutanoate: step 3/4.</text>
</comment>
<dbReference type="Gene3D" id="3.50.30.80">
    <property type="entry name" value="IlvD/EDD C-terminal domain-like"/>
    <property type="match status" value="1"/>
</dbReference>
<evidence type="ECO:0000256" key="14">
    <source>
        <dbReference type="ARBA" id="ARBA00029490"/>
    </source>
</evidence>
<comment type="subunit">
    <text evidence="15">Homodimer.</text>
</comment>
<keyword evidence="7 15" id="KW-0408">Iron</keyword>
<reference evidence="18 19" key="1">
    <citation type="submission" date="2021-01" db="EMBL/GenBank/DDBJ databases">
        <title>WGS of actinomycetes isolated from Thailand.</title>
        <authorList>
            <person name="Thawai C."/>
        </authorList>
    </citation>
    <scope>NUCLEOTIDE SEQUENCE [LARGE SCALE GENOMIC DNA]</scope>
    <source>
        <strain evidence="18 19">LPG 2</strain>
    </source>
</reference>
<comment type="cofactor">
    <cofactor evidence="15">
        <name>[2Fe-2S] cluster</name>
        <dbReference type="ChEBI" id="CHEBI:190135"/>
    </cofactor>
    <text evidence="15">Binds 1 [2Fe-2S] cluster per subunit. This cluster acts as a Lewis acid cofactor.</text>
</comment>
<keyword evidence="6 15" id="KW-0460">Magnesium</keyword>
<dbReference type="NCBIfam" id="NF009103">
    <property type="entry name" value="PRK12448.1"/>
    <property type="match status" value="1"/>
</dbReference>
<keyword evidence="5 15" id="KW-0479">Metal-binding</keyword>
<dbReference type="PROSITE" id="PS00886">
    <property type="entry name" value="ILVD_EDD_1"/>
    <property type="match status" value="1"/>
</dbReference>
<organism evidence="18 19">
    <name type="scientific">Nocardia acididurans</name>
    <dbReference type="NCBI Taxonomy" id="2802282"/>
    <lineage>
        <taxon>Bacteria</taxon>
        <taxon>Bacillati</taxon>
        <taxon>Actinomycetota</taxon>
        <taxon>Actinomycetes</taxon>
        <taxon>Mycobacteriales</taxon>
        <taxon>Nocardiaceae</taxon>
        <taxon>Nocardia</taxon>
    </lineage>
</organism>
<feature type="domain" description="Dihydroxy-acid/6-phosphogluconate dehydratase C-terminal" evidence="17">
    <location>
        <begin position="411"/>
        <end position="608"/>
    </location>
</feature>
<evidence type="ECO:0000256" key="1">
    <source>
        <dbReference type="ARBA" id="ARBA00001946"/>
    </source>
</evidence>
<evidence type="ECO:0000256" key="13">
    <source>
        <dbReference type="ARBA" id="ARBA00029437"/>
    </source>
</evidence>
<feature type="active site" description="Proton acceptor" evidence="15">
    <location>
        <position position="520"/>
    </location>
</feature>
<evidence type="ECO:0000256" key="5">
    <source>
        <dbReference type="ARBA" id="ARBA00022723"/>
    </source>
</evidence>
<keyword evidence="19" id="KW-1185">Reference proteome</keyword>
<evidence type="ECO:0000259" key="17">
    <source>
        <dbReference type="Pfam" id="PF24877"/>
    </source>
</evidence>
<proteinExistence type="inferred from homology"/>
<keyword evidence="9 15" id="KW-0456">Lyase</keyword>
<comment type="function">
    <text evidence="15">Functions in the biosynthesis of branched-chain amino acids. Catalyzes the dehydration of (2R,3R)-2,3-dihydroxy-3-methylpentanoate (2,3-dihydroxy-3-methylvalerate) into 2-oxo-3-methylpentanoate (2-oxo-3-methylvalerate) and of (2R)-2,3-dihydroxy-3-methylbutanoate (2,3-dihydroxyisovalerate) into 2-oxo-3-methylbutanoate (2-oxoisovalerate), the penultimate precursor to L-isoleucine and L-valine, respectively.</text>
</comment>
<dbReference type="EMBL" id="JAERRJ010000002">
    <property type="protein sequence ID" value="MBL1074185.1"/>
    <property type="molecule type" value="Genomic_DNA"/>
</dbReference>
<evidence type="ECO:0000256" key="8">
    <source>
        <dbReference type="ARBA" id="ARBA00023014"/>
    </source>
</evidence>
<evidence type="ECO:0000256" key="9">
    <source>
        <dbReference type="ARBA" id="ARBA00023239"/>
    </source>
</evidence>
<evidence type="ECO:0000256" key="7">
    <source>
        <dbReference type="ARBA" id="ARBA00023004"/>
    </source>
</evidence>
<evidence type="ECO:0000256" key="12">
    <source>
        <dbReference type="ARBA" id="ARBA00029436"/>
    </source>
</evidence>
<evidence type="ECO:0000259" key="16">
    <source>
        <dbReference type="Pfam" id="PF00920"/>
    </source>
</evidence>
<keyword evidence="4 15" id="KW-0001">2Fe-2S</keyword>
<dbReference type="InterPro" id="IPR056740">
    <property type="entry name" value="ILV_EDD_C"/>
</dbReference>
<dbReference type="EC" id="4.2.1.9" evidence="14 15"/>
<feature type="binding site" evidence="15">
    <location>
        <position position="124"/>
    </location>
    <ligand>
        <name>Mg(2+)</name>
        <dbReference type="ChEBI" id="CHEBI:18420"/>
    </ligand>
</feature>
<dbReference type="NCBIfam" id="TIGR00110">
    <property type="entry name" value="ilvD"/>
    <property type="match status" value="1"/>
</dbReference>
<dbReference type="InterPro" id="IPR000581">
    <property type="entry name" value="ILV_EDD_N"/>
</dbReference>
<dbReference type="InterPro" id="IPR004404">
    <property type="entry name" value="DihydroxyA_deHydtase"/>
</dbReference>
<evidence type="ECO:0000256" key="6">
    <source>
        <dbReference type="ARBA" id="ARBA00022842"/>
    </source>
</evidence>
<evidence type="ECO:0000313" key="19">
    <source>
        <dbReference type="Proteomes" id="UP000602198"/>
    </source>
</evidence>
<protein>
    <recommendedName>
        <fullName evidence="14 15">Dihydroxy-acid dehydratase</fullName>
        <shortName evidence="15">DAD</shortName>
        <ecNumber evidence="14 15">4.2.1.9</ecNumber>
    </recommendedName>
</protein>
<keyword evidence="8 15" id="KW-0411">Iron-sulfur</keyword>
<comment type="caution">
    <text evidence="15">Lacks conserved residue(s) required for the propagation of feature annotation.</text>
</comment>
<dbReference type="Pfam" id="PF24877">
    <property type="entry name" value="ILV_EDD_C"/>
    <property type="match status" value="1"/>
</dbReference>
<evidence type="ECO:0000313" key="18">
    <source>
        <dbReference type="EMBL" id="MBL1074185.1"/>
    </source>
</evidence>
<dbReference type="RefSeq" id="WP_201945005.1">
    <property type="nucleotide sequence ID" value="NZ_JAERRJ010000002.1"/>
</dbReference>
<comment type="cofactor">
    <cofactor evidence="1 15">
        <name>Mg(2+)</name>
        <dbReference type="ChEBI" id="CHEBI:18420"/>
    </cofactor>
</comment>
<keyword evidence="10 15" id="KW-0100">Branched-chain amino acid biosynthesis</keyword>
<feature type="domain" description="Dihydroxy-acid/6-phosphogluconate dehydratase N-terminal" evidence="16">
    <location>
        <begin position="35"/>
        <end position="361"/>
    </location>
</feature>
<feature type="binding site" evidence="15">
    <location>
        <position position="494"/>
    </location>
    <ligand>
        <name>Mg(2+)</name>
        <dbReference type="ChEBI" id="CHEBI:18420"/>
    </ligand>
</feature>
<dbReference type="GO" id="GO:0004160">
    <property type="term" value="F:dihydroxy-acid dehydratase activity"/>
    <property type="evidence" value="ECO:0007669"/>
    <property type="project" value="UniProtKB-EC"/>
</dbReference>
<evidence type="ECO:0000256" key="15">
    <source>
        <dbReference type="HAMAP-Rule" id="MF_00012"/>
    </source>
</evidence>
<name>A0ABS1M1T7_9NOCA</name>
<dbReference type="SUPFAM" id="SSF52016">
    <property type="entry name" value="LeuD/IlvD-like"/>
    <property type="match status" value="1"/>
</dbReference>
<comment type="catalytic activity">
    <reaction evidence="15">
        <text>(2R,3R)-2,3-dihydroxy-3-methylpentanoate = (S)-3-methyl-2-oxopentanoate + H2O</text>
        <dbReference type="Rhea" id="RHEA:27694"/>
        <dbReference type="ChEBI" id="CHEBI:15377"/>
        <dbReference type="ChEBI" id="CHEBI:35146"/>
        <dbReference type="ChEBI" id="CHEBI:49258"/>
        <dbReference type="EC" id="4.2.1.9"/>
    </reaction>
</comment>
<accession>A0ABS1M1T7</accession>
<dbReference type="InterPro" id="IPR020558">
    <property type="entry name" value="DiOHA_6PGluconate_deHydtase_CS"/>
</dbReference>